<gene>
    <name evidence="2" type="ORF">MRBLBA1_004052</name>
</gene>
<evidence type="ECO:0008006" key="4">
    <source>
        <dbReference type="Google" id="ProtNLM"/>
    </source>
</evidence>
<dbReference type="RefSeq" id="WP_206774719.1">
    <property type="nucleotide sequence ID" value="NZ_JBEGIE010000054.1"/>
</dbReference>
<comment type="caution">
    <text evidence="2">The sequence shown here is derived from an EMBL/GenBank/DDBJ whole genome shotgun (WGS) entry which is preliminary data.</text>
</comment>
<accession>A0ABV3IGI0</accession>
<evidence type="ECO:0000313" key="2">
    <source>
        <dbReference type="EMBL" id="MEV4913158.1"/>
    </source>
</evidence>
<keyword evidence="3" id="KW-1185">Reference proteome</keyword>
<reference evidence="2 3" key="1">
    <citation type="journal article" date="2023" name="Proc. Natl. Acad. Sci. U.S.A.">
        <title>Bacterial tolerance to host-exuded specialized metabolites structures the maize root microbiome.</title>
        <authorList>
            <person name="Thoenen L."/>
            <person name="Giroud C."/>
            <person name="Kreuzer M."/>
            <person name="Waelchli J."/>
            <person name="Gfeller V."/>
            <person name="Deslandes-Herold G."/>
            <person name="Mateo P."/>
            <person name="Robert C.A.M."/>
            <person name="Ahrens C.H."/>
            <person name="Rubio-Somoza I."/>
            <person name="Bruggmann R."/>
            <person name="Erb M."/>
            <person name="Schlaeppi K."/>
        </authorList>
    </citation>
    <scope>NUCLEOTIDE SEQUENCE [LARGE SCALE GENOMIC DNA]</scope>
    <source>
        <strain evidence="2 3">LBA1-1-1.1</strain>
    </source>
</reference>
<keyword evidence="1" id="KW-0812">Transmembrane</keyword>
<proteinExistence type="predicted"/>
<organism evidence="2 3">
    <name type="scientific">Bacillus proteolyticus</name>
    <dbReference type="NCBI Taxonomy" id="2026192"/>
    <lineage>
        <taxon>Bacteria</taxon>
        <taxon>Bacillati</taxon>
        <taxon>Bacillota</taxon>
        <taxon>Bacilli</taxon>
        <taxon>Bacillales</taxon>
        <taxon>Bacillaceae</taxon>
        <taxon>Bacillus</taxon>
        <taxon>Bacillus cereus group</taxon>
    </lineage>
</organism>
<protein>
    <recommendedName>
        <fullName evidence="4">DUF4083 domain-containing protein</fullName>
    </recommendedName>
</protein>
<evidence type="ECO:0000256" key="1">
    <source>
        <dbReference type="SAM" id="Phobius"/>
    </source>
</evidence>
<name>A0ABV3IGI0_9BACI</name>
<feature type="transmembrane region" description="Helical" evidence="1">
    <location>
        <begin position="6"/>
        <end position="22"/>
    </location>
</feature>
<evidence type="ECO:0000313" key="3">
    <source>
        <dbReference type="Proteomes" id="UP001552502"/>
    </source>
</evidence>
<keyword evidence="1" id="KW-1133">Transmembrane helix</keyword>
<keyword evidence="1" id="KW-0472">Membrane</keyword>
<dbReference type="EMBL" id="JBEGIE010000054">
    <property type="protein sequence ID" value="MEV4913158.1"/>
    <property type="molecule type" value="Genomic_DNA"/>
</dbReference>
<dbReference type="Proteomes" id="UP001552502">
    <property type="component" value="Unassembled WGS sequence"/>
</dbReference>
<sequence>MGCLNGYLVGTLITLLMVYFGYRISEMNKAEKWHDDSVLKKMEQLKALRDDKG</sequence>